<dbReference type="OrthoDB" id="7615957at2759"/>
<dbReference type="EMBL" id="LBMM01008593">
    <property type="protein sequence ID" value="KMQ88766.1"/>
    <property type="molecule type" value="Genomic_DNA"/>
</dbReference>
<comment type="caution">
    <text evidence="1">The sequence shown here is derived from an EMBL/GenBank/DDBJ whole genome shotgun (WGS) entry which is preliminary data.</text>
</comment>
<gene>
    <name evidence="1" type="ORF">RF55_11689</name>
</gene>
<reference evidence="1 2" key="1">
    <citation type="submission" date="2015-04" db="EMBL/GenBank/DDBJ databases">
        <title>Lasius niger genome sequencing.</title>
        <authorList>
            <person name="Konorov E.A."/>
            <person name="Nikitin M.A."/>
            <person name="Kirill M.V."/>
            <person name="Chang P."/>
        </authorList>
    </citation>
    <scope>NUCLEOTIDE SEQUENCE [LARGE SCALE GENOMIC DNA]</scope>
    <source>
        <tissue evidence="1">Whole</tissue>
    </source>
</reference>
<evidence type="ECO:0008006" key="3">
    <source>
        <dbReference type="Google" id="ProtNLM"/>
    </source>
</evidence>
<protein>
    <recommendedName>
        <fullName evidence="3">Endonuclease-reverse transcriptase</fullName>
    </recommendedName>
</protein>
<keyword evidence="2" id="KW-1185">Reference proteome</keyword>
<dbReference type="PaxDb" id="67767-A0A0J7KEY7"/>
<dbReference type="Proteomes" id="UP000036403">
    <property type="component" value="Unassembled WGS sequence"/>
</dbReference>
<sequence>MLFKYLVQSVMAYGVEIWGWEEKELEKIMDYVRWIFRLDFCTPRYMMSRELGVKKLRIEWGIRAMGYEEKIREVGEERWIKICWMEKARNGWKDTYSREKAKFYNRNGWGIEAV</sequence>
<evidence type="ECO:0000313" key="2">
    <source>
        <dbReference type="Proteomes" id="UP000036403"/>
    </source>
</evidence>
<accession>A0A0J7KEY7</accession>
<evidence type="ECO:0000313" key="1">
    <source>
        <dbReference type="EMBL" id="KMQ88766.1"/>
    </source>
</evidence>
<proteinExistence type="predicted"/>
<name>A0A0J7KEY7_LASNI</name>
<dbReference type="AlphaFoldDB" id="A0A0J7KEY7"/>
<dbReference type="STRING" id="67767.A0A0J7KEY7"/>
<organism evidence="1 2">
    <name type="scientific">Lasius niger</name>
    <name type="common">Black garden ant</name>
    <dbReference type="NCBI Taxonomy" id="67767"/>
    <lineage>
        <taxon>Eukaryota</taxon>
        <taxon>Metazoa</taxon>
        <taxon>Ecdysozoa</taxon>
        <taxon>Arthropoda</taxon>
        <taxon>Hexapoda</taxon>
        <taxon>Insecta</taxon>
        <taxon>Pterygota</taxon>
        <taxon>Neoptera</taxon>
        <taxon>Endopterygota</taxon>
        <taxon>Hymenoptera</taxon>
        <taxon>Apocrita</taxon>
        <taxon>Aculeata</taxon>
        <taxon>Formicoidea</taxon>
        <taxon>Formicidae</taxon>
        <taxon>Formicinae</taxon>
        <taxon>Lasius</taxon>
        <taxon>Lasius</taxon>
    </lineage>
</organism>